<dbReference type="EMBL" id="SGXF01000001">
    <property type="protein sequence ID" value="RZT02574.1"/>
    <property type="molecule type" value="Genomic_DNA"/>
</dbReference>
<dbReference type="AlphaFoldDB" id="A0A4Q7PNV4"/>
<comment type="caution">
    <text evidence="1">The sequence shown here is derived from an EMBL/GenBank/DDBJ whole genome shotgun (WGS) entry which is preliminary data.</text>
</comment>
<gene>
    <name evidence="1" type="ORF">EV209_0695</name>
</gene>
<sequence>MEGIDHVLQQILNRLDGLDSKVTDLQLTLENETNKNIQLIAEGHLDLNRKSDDSLRLENEKEMLLIRENELRRVKTKIEEIA</sequence>
<reference evidence="1 2" key="1">
    <citation type="submission" date="2019-02" db="EMBL/GenBank/DDBJ databases">
        <title>Genomic Encyclopedia of Type Strains, Phase IV (KMG-IV): sequencing the most valuable type-strain genomes for metagenomic binning, comparative biology and taxonomic classification.</title>
        <authorList>
            <person name="Goeker M."/>
        </authorList>
    </citation>
    <scope>NUCLEOTIDE SEQUENCE [LARGE SCALE GENOMIC DNA]</scope>
    <source>
        <strain evidence="1 2">DSM 29486</strain>
    </source>
</reference>
<evidence type="ECO:0000313" key="2">
    <source>
        <dbReference type="Proteomes" id="UP000292927"/>
    </source>
</evidence>
<name>A0A4Q7PNV4_9FIRM</name>
<keyword evidence="2" id="KW-1185">Reference proteome</keyword>
<proteinExistence type="predicted"/>
<organism evidence="1 2">
    <name type="scientific">Cuneatibacter caecimuris</name>
    <dbReference type="NCBI Taxonomy" id="1796618"/>
    <lineage>
        <taxon>Bacteria</taxon>
        <taxon>Bacillati</taxon>
        <taxon>Bacillota</taxon>
        <taxon>Clostridia</taxon>
        <taxon>Lachnospirales</taxon>
        <taxon>Lachnospiraceae</taxon>
        <taxon>Cuneatibacter</taxon>
    </lineage>
</organism>
<accession>A0A4Q7PNV4</accession>
<evidence type="ECO:0000313" key="1">
    <source>
        <dbReference type="EMBL" id="RZT02574.1"/>
    </source>
</evidence>
<dbReference type="Proteomes" id="UP000292927">
    <property type="component" value="Unassembled WGS sequence"/>
</dbReference>
<protein>
    <submittedName>
        <fullName evidence="1">Uncharacterized protein</fullName>
    </submittedName>
</protein>